<evidence type="ECO:0000313" key="3">
    <source>
        <dbReference type="Proteomes" id="UP000324222"/>
    </source>
</evidence>
<evidence type="ECO:0000313" key="2">
    <source>
        <dbReference type="EMBL" id="MPC50578.1"/>
    </source>
</evidence>
<reference evidence="2 3" key="1">
    <citation type="submission" date="2019-05" db="EMBL/GenBank/DDBJ databases">
        <title>Another draft genome of Portunus trituberculatus and its Hox gene families provides insights of decapod evolution.</title>
        <authorList>
            <person name="Jeong J.-H."/>
            <person name="Song I."/>
            <person name="Kim S."/>
            <person name="Choi T."/>
            <person name="Kim D."/>
            <person name="Ryu S."/>
            <person name="Kim W."/>
        </authorList>
    </citation>
    <scope>NUCLEOTIDE SEQUENCE [LARGE SCALE GENOMIC DNA]</scope>
    <source>
        <tissue evidence="2">Muscle</tissue>
    </source>
</reference>
<sequence length="67" mass="7358">MSEAPLYQEMTGCGREPLAVQDRSRRSPARTEPPTAAPVISTVKGRTAGVEGERGLDSSVKRFRFYC</sequence>
<dbReference type="Proteomes" id="UP000324222">
    <property type="component" value="Unassembled WGS sequence"/>
</dbReference>
<name>A0A5B7G0D1_PORTR</name>
<comment type="caution">
    <text evidence="2">The sequence shown here is derived from an EMBL/GenBank/DDBJ whole genome shotgun (WGS) entry which is preliminary data.</text>
</comment>
<organism evidence="2 3">
    <name type="scientific">Portunus trituberculatus</name>
    <name type="common">Swimming crab</name>
    <name type="synonym">Neptunus trituberculatus</name>
    <dbReference type="NCBI Taxonomy" id="210409"/>
    <lineage>
        <taxon>Eukaryota</taxon>
        <taxon>Metazoa</taxon>
        <taxon>Ecdysozoa</taxon>
        <taxon>Arthropoda</taxon>
        <taxon>Crustacea</taxon>
        <taxon>Multicrustacea</taxon>
        <taxon>Malacostraca</taxon>
        <taxon>Eumalacostraca</taxon>
        <taxon>Eucarida</taxon>
        <taxon>Decapoda</taxon>
        <taxon>Pleocyemata</taxon>
        <taxon>Brachyura</taxon>
        <taxon>Eubrachyura</taxon>
        <taxon>Portunoidea</taxon>
        <taxon>Portunidae</taxon>
        <taxon>Portuninae</taxon>
        <taxon>Portunus</taxon>
    </lineage>
</organism>
<gene>
    <name evidence="2" type="ORF">E2C01_044407</name>
</gene>
<proteinExistence type="predicted"/>
<keyword evidence="3" id="KW-1185">Reference proteome</keyword>
<protein>
    <submittedName>
        <fullName evidence="2">Uncharacterized protein</fullName>
    </submittedName>
</protein>
<dbReference type="EMBL" id="VSRR010009594">
    <property type="protein sequence ID" value="MPC50578.1"/>
    <property type="molecule type" value="Genomic_DNA"/>
</dbReference>
<evidence type="ECO:0000256" key="1">
    <source>
        <dbReference type="SAM" id="MobiDB-lite"/>
    </source>
</evidence>
<feature type="region of interest" description="Disordered" evidence="1">
    <location>
        <begin position="1"/>
        <end position="37"/>
    </location>
</feature>
<accession>A0A5B7G0D1</accession>
<dbReference type="AlphaFoldDB" id="A0A5B7G0D1"/>